<proteinExistence type="inferred from homology"/>
<dbReference type="SMART" id="SM00408">
    <property type="entry name" value="IGc2"/>
    <property type="match status" value="1"/>
</dbReference>
<reference evidence="20" key="3">
    <citation type="submission" date="2025-09" db="UniProtKB">
        <authorList>
            <consortium name="Ensembl"/>
        </authorList>
    </citation>
    <scope>IDENTIFICATION</scope>
</reference>
<dbReference type="InterPro" id="IPR013783">
    <property type="entry name" value="Ig-like_fold"/>
</dbReference>
<feature type="region of interest" description="Disordered" evidence="16">
    <location>
        <begin position="1006"/>
        <end position="1044"/>
    </location>
</feature>
<feature type="region of interest" description="Disordered" evidence="16">
    <location>
        <begin position="823"/>
        <end position="865"/>
    </location>
</feature>
<feature type="region of interest" description="Disordered" evidence="16">
    <location>
        <begin position="746"/>
        <end position="790"/>
    </location>
</feature>
<dbReference type="STRING" id="8128.ENSONIP00000016969"/>
<reference evidence="20" key="2">
    <citation type="submission" date="2025-08" db="UniProtKB">
        <authorList>
            <consortium name="Ensembl"/>
        </authorList>
    </citation>
    <scope>IDENTIFICATION</scope>
</reference>
<keyword evidence="11" id="KW-1015">Disulfide bond</keyword>
<feature type="compositionally biased region" description="Basic and acidic residues" evidence="16">
    <location>
        <begin position="758"/>
        <end position="771"/>
    </location>
</feature>
<comment type="similarity">
    <text evidence="15">Belongs to the LRFN family.</text>
</comment>
<feature type="region of interest" description="Disordered" evidence="16">
    <location>
        <begin position="470"/>
        <end position="560"/>
    </location>
</feature>
<feature type="compositionally biased region" description="Acidic residues" evidence="16">
    <location>
        <begin position="548"/>
        <end position="558"/>
    </location>
</feature>
<evidence type="ECO:0000256" key="3">
    <source>
        <dbReference type="ARBA" id="ARBA00022475"/>
    </source>
</evidence>
<dbReference type="OrthoDB" id="676979at2759"/>
<dbReference type="PROSITE" id="PS50853">
    <property type="entry name" value="FN3"/>
    <property type="match status" value="1"/>
</dbReference>
<dbReference type="InterPro" id="IPR050467">
    <property type="entry name" value="LRFN"/>
</dbReference>
<evidence type="ECO:0000256" key="2">
    <source>
        <dbReference type="ARBA" id="ARBA00004479"/>
    </source>
</evidence>
<dbReference type="InterPro" id="IPR003598">
    <property type="entry name" value="Ig_sub2"/>
</dbReference>
<evidence type="ECO:0000256" key="11">
    <source>
        <dbReference type="ARBA" id="ARBA00023157"/>
    </source>
</evidence>
<sequence length="1044" mass="113069">MPVPPPFNPRRQKHLPHTHHPEDRAEGSDFPSLFPLPSLSVSLLSPLFVSSLSTSSHLIHCACPRTAKRTLPDSVPFPIFHWLTLVTCCLLPSLIGAGETWGVVSACPFHCVCRNLSESLSTLCADKGLLFVPPHVDRRTVELRLADNFITEVGGNDFVNMTGLVDLTLSRNTIHLIRPMAFADLESLRSLHLDGNRLTILGPRDLAGLVNLQHLIVNNNQLIKVSVQAFDDFLLTLEDLDLSYNNLRRVPWESIQNMASLHTLNLDHNLIDHIAEGVFGELYKLARLDMTSNRLRTLPPDPLFARSQTGAISPTPYNAVISLNFGGNPLHCNCELLWLRRLIRGDDMETCATPAHLAGRYFWSIPEEEFTCEPPLITRHTHKLWVLEGQRATLKCRAIGDPEPVVHWVSPDDRIIANSSRTSSFSNGTLDILVTVARDDGAYTCIAINAAGEATATVDLKIIPLPHRGGVGGNAGSNSVNTKNNRNVTNGILRTDPGSSDISTAKNGGINNGAGRGGEAEDGKRVGGDDEESDGGRASEGERTDGGNMEEEEDDEEEGRMIGVQGVTSTSAQVRWDLGRLSGAYVVWMYQIQYNCTADETLIYRILPSTSDRFLLKNLVSGVDYNLCVLAIFDDTITSLAATKVLGCTTFSTKDVYPACRSLQAHFLGGTLTILVGGVVVVTLLVFTVALMVRHRVCNHGDHIMCHSSNTEAGGGACCQGSVGGGDKGGNSSGCYQSNGSGDMMMVVLPNGLPSKRGGGEKDNEKEKEADSASSVPPKLPPKPRPKPKVNLEQFLSAGGVVSTTTGAGSEMALVVRQRKLDKAPPYTSESDRTPLYYSPSPPSTLPRQSRQRERPKPRLERELTNRASFSLAAPLRDSELLDWRVTPRGRDKWNSSQAYQSPVSPLSPACGTVSKRRHSLDMGSSVALATDAAASVARRYGAVSYAKRLSVIWTRRSQSLHGMLVQCASTASTASSTTSDECESSGGFGGHCDFQRGYIHAYNATNSNSNTGITPGKANNGKDRSREKAKDGKSAEELEESVV</sequence>
<keyword evidence="9" id="KW-0770">Synapse</keyword>
<dbReference type="InterPro" id="IPR007110">
    <property type="entry name" value="Ig-like_dom"/>
</dbReference>
<dbReference type="GeneID" id="102078091"/>
<dbReference type="Pfam" id="PF13855">
    <property type="entry name" value="LRR_8"/>
    <property type="match status" value="2"/>
</dbReference>
<dbReference type="SMART" id="SM00369">
    <property type="entry name" value="LRR_TYP"/>
    <property type="match status" value="6"/>
</dbReference>
<feature type="compositionally biased region" description="Basic and acidic residues" evidence="16">
    <location>
        <begin position="1021"/>
        <end position="1037"/>
    </location>
</feature>
<evidence type="ECO:0000256" key="16">
    <source>
        <dbReference type="SAM" id="MobiDB-lite"/>
    </source>
</evidence>
<dbReference type="InterPro" id="IPR001611">
    <property type="entry name" value="Leu-rich_rpt"/>
</dbReference>
<keyword evidence="4" id="KW-0433">Leucine-rich repeat</keyword>
<dbReference type="PANTHER" id="PTHR45842">
    <property type="entry name" value="SYNAPTIC ADHESION-LIKE MOLECULE SALM"/>
    <property type="match status" value="1"/>
</dbReference>
<dbReference type="eggNOG" id="KOG0619">
    <property type="taxonomic scope" value="Eukaryota"/>
</dbReference>
<evidence type="ECO:0000256" key="12">
    <source>
        <dbReference type="ARBA" id="ARBA00023180"/>
    </source>
</evidence>
<dbReference type="InterPro" id="IPR032675">
    <property type="entry name" value="LRR_dom_sf"/>
</dbReference>
<evidence type="ECO:0000259" key="18">
    <source>
        <dbReference type="PROSITE" id="PS50835"/>
    </source>
</evidence>
<feature type="compositionally biased region" description="Basic and acidic residues" evidence="16">
    <location>
        <begin position="518"/>
        <end position="545"/>
    </location>
</feature>
<evidence type="ECO:0000256" key="10">
    <source>
        <dbReference type="ARBA" id="ARBA00023136"/>
    </source>
</evidence>
<dbReference type="CDD" id="cd00063">
    <property type="entry name" value="FN3"/>
    <property type="match status" value="1"/>
</dbReference>
<dbReference type="SUPFAM" id="SSF48726">
    <property type="entry name" value="Immunoglobulin"/>
    <property type="match status" value="1"/>
</dbReference>
<dbReference type="Ensembl" id="ENSONIT00000016984.2">
    <property type="protein sequence ID" value="ENSONIP00000016969.2"/>
    <property type="gene ID" value="ENSONIG00000013495.2"/>
</dbReference>
<dbReference type="PROSITE" id="PS50835">
    <property type="entry name" value="IG_LIKE"/>
    <property type="match status" value="1"/>
</dbReference>
<dbReference type="Gene3D" id="2.60.40.10">
    <property type="entry name" value="Immunoglobulins"/>
    <property type="match status" value="2"/>
</dbReference>
<dbReference type="Pfam" id="PF07679">
    <property type="entry name" value="I-set"/>
    <property type="match status" value="1"/>
</dbReference>
<feature type="domain" description="Ig-like" evidence="18">
    <location>
        <begin position="375"/>
        <end position="461"/>
    </location>
</feature>
<evidence type="ECO:0000256" key="9">
    <source>
        <dbReference type="ARBA" id="ARBA00023018"/>
    </source>
</evidence>
<dbReference type="SUPFAM" id="SSF49265">
    <property type="entry name" value="Fibronectin type III"/>
    <property type="match status" value="1"/>
</dbReference>
<evidence type="ECO:0000256" key="1">
    <source>
        <dbReference type="ARBA" id="ARBA00004236"/>
    </source>
</evidence>
<name>I3K774_ORENI</name>
<dbReference type="HOGENOM" id="CLU_016998_1_0_1"/>
<dbReference type="GeneTree" id="ENSGT00940000165651"/>
<dbReference type="Gene3D" id="3.80.10.10">
    <property type="entry name" value="Ribonuclease Inhibitor"/>
    <property type="match status" value="2"/>
</dbReference>
<reference evidence="21" key="1">
    <citation type="submission" date="2012-01" db="EMBL/GenBank/DDBJ databases">
        <title>The Genome Sequence of Oreochromis niloticus (Nile Tilapia).</title>
        <authorList>
            <consortium name="Broad Institute Genome Assembly Team"/>
            <consortium name="Broad Institute Sequencing Platform"/>
            <person name="Di Palma F."/>
            <person name="Johnson J."/>
            <person name="Lander E.S."/>
            <person name="Lindblad-Toh K."/>
        </authorList>
    </citation>
    <scope>NUCLEOTIDE SEQUENCE [LARGE SCALE GENOMIC DNA]</scope>
</reference>
<dbReference type="FunFam" id="3.80.10.10:FF:000019">
    <property type="entry name" value="leucine-rich repeat and fibronectin type III domain-containing protein 1"/>
    <property type="match status" value="1"/>
</dbReference>
<dbReference type="InParanoid" id="I3K774"/>
<comment type="subcellular location">
    <subcellularLocation>
        <location evidence="1">Cell membrane</location>
    </subcellularLocation>
    <subcellularLocation>
        <location evidence="2">Membrane</location>
        <topology evidence="2">Single-pass type I membrane protein</topology>
    </subcellularLocation>
    <subcellularLocation>
        <location evidence="14">Synapse</location>
    </subcellularLocation>
</comment>
<feature type="region of interest" description="Disordered" evidence="16">
    <location>
        <begin position="1"/>
        <end position="27"/>
    </location>
</feature>
<dbReference type="InterPro" id="IPR003591">
    <property type="entry name" value="Leu-rich_rpt_typical-subtyp"/>
</dbReference>
<dbReference type="InterPro" id="IPR036179">
    <property type="entry name" value="Ig-like_dom_sf"/>
</dbReference>
<evidence type="ECO:0000256" key="7">
    <source>
        <dbReference type="ARBA" id="ARBA00022737"/>
    </source>
</evidence>
<evidence type="ECO:0000256" key="14">
    <source>
        <dbReference type="ARBA" id="ARBA00034103"/>
    </source>
</evidence>
<dbReference type="CDD" id="cd05764">
    <property type="entry name" value="IgI_SALM5_like"/>
    <property type="match status" value="1"/>
</dbReference>
<keyword evidence="13" id="KW-0393">Immunoglobulin domain</keyword>
<evidence type="ECO:0000256" key="8">
    <source>
        <dbReference type="ARBA" id="ARBA00022989"/>
    </source>
</evidence>
<dbReference type="PROSITE" id="PS51450">
    <property type="entry name" value="LRR"/>
    <property type="match status" value="2"/>
</dbReference>
<feature type="compositionally biased region" description="Polar residues" evidence="16">
    <location>
        <begin position="482"/>
        <end position="504"/>
    </location>
</feature>
<evidence type="ECO:0000313" key="21">
    <source>
        <dbReference type="Proteomes" id="UP000005207"/>
    </source>
</evidence>
<gene>
    <name evidence="20" type="primary">LOC102078091</name>
</gene>
<dbReference type="FunFam" id="2.60.40.10:FF:000091">
    <property type="entry name" value="Leucine-rich repeat and fibronectin type III domain-containing protein 1"/>
    <property type="match status" value="1"/>
</dbReference>
<dbReference type="InterPro" id="IPR000483">
    <property type="entry name" value="Cys-rich_flank_reg_C"/>
</dbReference>
<keyword evidence="12" id="KW-0325">Glycoprotein</keyword>
<protein>
    <submittedName>
        <fullName evidence="20">Leucine-rich repeat and fibronectin type-III domain-containing protein 4</fullName>
    </submittedName>
</protein>
<dbReference type="InterPro" id="IPR003961">
    <property type="entry name" value="FN3_dom"/>
</dbReference>
<dbReference type="PANTHER" id="PTHR45842:SF3">
    <property type="entry name" value="LEUCINE-RICH REPEAT AND FIBRONECTIN TYPE-III DOMAIN-CONTAINING PROTEIN 4"/>
    <property type="match status" value="1"/>
</dbReference>
<dbReference type="OMA" id="HRVCNHG"/>
<dbReference type="FunFam" id="3.80.10.10:FF:000045">
    <property type="entry name" value="Leucine-rich repeat and fibronectin type III domain-containing 2"/>
    <property type="match status" value="1"/>
</dbReference>
<evidence type="ECO:0000256" key="17">
    <source>
        <dbReference type="SAM" id="Phobius"/>
    </source>
</evidence>
<keyword evidence="3" id="KW-1003">Cell membrane</keyword>
<keyword evidence="21" id="KW-1185">Reference proteome</keyword>
<feature type="domain" description="Fibronectin type-III" evidence="19">
    <location>
        <begin position="558"/>
        <end position="656"/>
    </location>
</feature>
<organism evidence="20 21">
    <name type="scientific">Oreochromis niloticus</name>
    <name type="common">Nile tilapia</name>
    <name type="synonym">Tilapia nilotica</name>
    <dbReference type="NCBI Taxonomy" id="8128"/>
    <lineage>
        <taxon>Eukaryota</taxon>
        <taxon>Metazoa</taxon>
        <taxon>Chordata</taxon>
        <taxon>Craniata</taxon>
        <taxon>Vertebrata</taxon>
        <taxon>Euteleostomi</taxon>
        <taxon>Actinopterygii</taxon>
        <taxon>Neopterygii</taxon>
        <taxon>Teleostei</taxon>
        <taxon>Neoteleostei</taxon>
        <taxon>Acanthomorphata</taxon>
        <taxon>Ovalentaria</taxon>
        <taxon>Cichlomorphae</taxon>
        <taxon>Cichliformes</taxon>
        <taxon>Cichlidae</taxon>
        <taxon>African cichlids</taxon>
        <taxon>Pseudocrenilabrinae</taxon>
        <taxon>Oreochromini</taxon>
        <taxon>Oreochromis</taxon>
    </lineage>
</organism>
<dbReference type="InterPro" id="IPR003599">
    <property type="entry name" value="Ig_sub"/>
</dbReference>
<keyword evidence="7" id="KW-0677">Repeat</keyword>
<evidence type="ECO:0000256" key="13">
    <source>
        <dbReference type="ARBA" id="ARBA00023319"/>
    </source>
</evidence>
<dbReference type="AlphaFoldDB" id="I3K774"/>
<keyword evidence="10 17" id="KW-0472">Membrane</keyword>
<keyword evidence="8 17" id="KW-1133">Transmembrane helix</keyword>
<evidence type="ECO:0000259" key="19">
    <source>
        <dbReference type="PROSITE" id="PS50853"/>
    </source>
</evidence>
<keyword evidence="5 17" id="KW-0812">Transmembrane</keyword>
<dbReference type="SUPFAM" id="SSF52058">
    <property type="entry name" value="L domain-like"/>
    <property type="match status" value="1"/>
</dbReference>
<dbReference type="SMART" id="SM00409">
    <property type="entry name" value="IG"/>
    <property type="match status" value="1"/>
</dbReference>
<evidence type="ECO:0000313" key="20">
    <source>
        <dbReference type="Ensembl" id="ENSONIP00000016969.2"/>
    </source>
</evidence>
<feature type="compositionally biased region" description="Basic and acidic residues" evidence="16">
    <location>
        <begin position="851"/>
        <end position="865"/>
    </location>
</feature>
<dbReference type="InterPro" id="IPR013098">
    <property type="entry name" value="Ig_I-set"/>
</dbReference>
<evidence type="ECO:0000256" key="5">
    <source>
        <dbReference type="ARBA" id="ARBA00022692"/>
    </source>
</evidence>
<dbReference type="RefSeq" id="XP_005468138.1">
    <property type="nucleotide sequence ID" value="XM_005468081.4"/>
</dbReference>
<evidence type="ECO:0000256" key="6">
    <source>
        <dbReference type="ARBA" id="ARBA00022729"/>
    </source>
</evidence>
<dbReference type="GO" id="GO:0005886">
    <property type="term" value="C:plasma membrane"/>
    <property type="evidence" value="ECO:0007669"/>
    <property type="project" value="UniProtKB-SubCell"/>
</dbReference>
<dbReference type="GO" id="GO:0045202">
    <property type="term" value="C:synapse"/>
    <property type="evidence" value="ECO:0007669"/>
    <property type="project" value="UniProtKB-SubCell"/>
</dbReference>
<dbReference type="Proteomes" id="UP000005207">
    <property type="component" value="Linkage group LG3"/>
</dbReference>
<dbReference type="KEGG" id="onl:102078091"/>
<accession>I3K774</accession>
<keyword evidence="6" id="KW-0732">Signal</keyword>
<evidence type="ECO:0000256" key="4">
    <source>
        <dbReference type="ARBA" id="ARBA00022614"/>
    </source>
</evidence>
<dbReference type="InterPro" id="IPR036116">
    <property type="entry name" value="FN3_sf"/>
</dbReference>
<evidence type="ECO:0000256" key="15">
    <source>
        <dbReference type="ARBA" id="ARBA00038433"/>
    </source>
</evidence>
<dbReference type="SMART" id="SM00082">
    <property type="entry name" value="LRRCT"/>
    <property type="match status" value="1"/>
</dbReference>
<feature type="transmembrane region" description="Helical" evidence="17">
    <location>
        <begin position="667"/>
        <end position="693"/>
    </location>
</feature>